<comment type="caution">
    <text evidence="2">The sequence shown here is derived from an EMBL/GenBank/DDBJ whole genome shotgun (WGS) entry which is preliminary data.</text>
</comment>
<accession>A0A8X6YEW3</accession>
<proteinExistence type="predicted"/>
<name>A0A8X6YEW3_9ARAC</name>
<keyword evidence="3" id="KW-1185">Reference proteome</keyword>
<gene>
    <name evidence="2" type="ORF">TNIN_27661</name>
</gene>
<dbReference type="EMBL" id="BMAV01018396">
    <property type="protein sequence ID" value="GFY70737.1"/>
    <property type="molecule type" value="Genomic_DNA"/>
</dbReference>
<evidence type="ECO:0000256" key="1">
    <source>
        <dbReference type="SAM" id="MobiDB-lite"/>
    </source>
</evidence>
<dbReference type="Proteomes" id="UP000886998">
    <property type="component" value="Unassembled WGS sequence"/>
</dbReference>
<reference evidence="2" key="1">
    <citation type="submission" date="2020-08" db="EMBL/GenBank/DDBJ databases">
        <title>Multicomponent nature underlies the extraordinary mechanical properties of spider dragline silk.</title>
        <authorList>
            <person name="Kono N."/>
            <person name="Nakamura H."/>
            <person name="Mori M."/>
            <person name="Yoshida Y."/>
            <person name="Ohtoshi R."/>
            <person name="Malay A.D."/>
            <person name="Moran D.A.P."/>
            <person name="Tomita M."/>
            <person name="Numata K."/>
            <person name="Arakawa K."/>
        </authorList>
    </citation>
    <scope>NUCLEOTIDE SEQUENCE</scope>
</reference>
<evidence type="ECO:0000313" key="2">
    <source>
        <dbReference type="EMBL" id="GFY70737.1"/>
    </source>
</evidence>
<evidence type="ECO:0000313" key="3">
    <source>
        <dbReference type="Proteomes" id="UP000886998"/>
    </source>
</evidence>
<organism evidence="2 3">
    <name type="scientific">Trichonephila inaurata madagascariensis</name>
    <dbReference type="NCBI Taxonomy" id="2747483"/>
    <lineage>
        <taxon>Eukaryota</taxon>
        <taxon>Metazoa</taxon>
        <taxon>Ecdysozoa</taxon>
        <taxon>Arthropoda</taxon>
        <taxon>Chelicerata</taxon>
        <taxon>Arachnida</taxon>
        <taxon>Araneae</taxon>
        <taxon>Araneomorphae</taxon>
        <taxon>Entelegynae</taxon>
        <taxon>Araneoidea</taxon>
        <taxon>Nephilidae</taxon>
        <taxon>Trichonephila</taxon>
        <taxon>Trichonephila inaurata</taxon>
    </lineage>
</organism>
<protein>
    <submittedName>
        <fullName evidence="2">Uncharacterized protein</fullName>
    </submittedName>
</protein>
<sequence>MTHLRADERIHYVEGYGQSGKKNKERFGLRISSRVLLEWGVWENKGTFLVRGGTWLCAASVNTSSTKEGDKMRSETSLSTVCPPAPLRL</sequence>
<dbReference type="AlphaFoldDB" id="A0A8X6YEW3"/>
<dbReference type="OrthoDB" id="10558456at2759"/>
<feature type="region of interest" description="Disordered" evidence="1">
    <location>
        <begin position="65"/>
        <end position="89"/>
    </location>
</feature>